<reference evidence="1" key="1">
    <citation type="submission" date="2020-01" db="EMBL/GenBank/DDBJ databases">
        <title>Novel CRESS-DNA virus.</title>
        <authorList>
            <person name="Liu Q."/>
            <person name="Shan T."/>
            <person name="Yang S."/>
            <person name="Zhang W."/>
        </authorList>
    </citation>
    <scope>NUCLEOTIDE SEQUENCE</scope>
    <source>
        <strain evidence="1">Dth148cir1</strain>
    </source>
</reference>
<accession>A0A6M3YPD2</accession>
<sequence>MAKTYRKRRTVRRKRPVATRRTYYARKRVNRRRRNYRFRAAKSMDNTRKFHSKVYEQYVLPWHLPSLQPSPGTGNWQKFQRDILVGIFSVQNPQFYRNMFEYQWVKFNYIAIKVKELNYYGFLTTIKQEENVDISGMTSVNLDHLPMYFAWDLDQDMSFNKDDGTQLIMDPASLAQYPLAKKMYPGNRRGLTFLWKVPRVWRQFWPTSAARELPGVDSFGRFLTLLSGVNINRYPRRFMGSHQNIFFDSDLPQGGGGIKGKTVVAFTYHLGCTFSGRNVMGEPKASTSVYRDEPLDVEFTNQSLDYVEPELISP</sequence>
<dbReference type="EMBL" id="MN928929">
    <property type="protein sequence ID" value="QJI53715.1"/>
    <property type="molecule type" value="Genomic_DNA"/>
</dbReference>
<evidence type="ECO:0000313" key="1">
    <source>
        <dbReference type="EMBL" id="QJI53715.1"/>
    </source>
</evidence>
<name>A0A6M3YPD2_9VIRU</name>
<protein>
    <submittedName>
        <fullName evidence="1">Capsid protein</fullName>
    </submittedName>
</protein>
<organism evidence="1">
    <name type="scientific">Cressdnaviricota sp</name>
    <dbReference type="NCBI Taxonomy" id="2748378"/>
    <lineage>
        <taxon>Viruses</taxon>
        <taxon>Monodnaviria</taxon>
        <taxon>Shotokuvirae</taxon>
        <taxon>Cressdnaviricota</taxon>
    </lineage>
</organism>
<proteinExistence type="predicted"/>